<feature type="transmembrane region" description="Helical" evidence="1">
    <location>
        <begin position="160"/>
        <end position="182"/>
    </location>
</feature>
<evidence type="ECO:0000313" key="2">
    <source>
        <dbReference type="EMBL" id="MFC4635317.1"/>
    </source>
</evidence>
<reference evidence="3" key="1">
    <citation type="journal article" date="2019" name="Int. J. Syst. Evol. Microbiol.">
        <title>The Global Catalogue of Microorganisms (GCM) 10K type strain sequencing project: providing services to taxonomists for standard genome sequencing and annotation.</title>
        <authorList>
            <consortium name="The Broad Institute Genomics Platform"/>
            <consortium name="The Broad Institute Genome Sequencing Center for Infectious Disease"/>
            <person name="Wu L."/>
            <person name="Ma J."/>
        </authorList>
    </citation>
    <scope>NUCLEOTIDE SEQUENCE [LARGE SCALE GENOMIC DNA]</scope>
    <source>
        <strain evidence="3">YJ-61-S</strain>
    </source>
</reference>
<keyword evidence="1" id="KW-1133">Transmembrane helix</keyword>
<dbReference type="RefSeq" id="WP_379980420.1">
    <property type="nucleotide sequence ID" value="NZ_JBHSFV010000010.1"/>
</dbReference>
<accession>A0ABV9HYU1</accession>
<feature type="transmembrane region" description="Helical" evidence="1">
    <location>
        <begin position="5"/>
        <end position="25"/>
    </location>
</feature>
<feature type="transmembrane region" description="Helical" evidence="1">
    <location>
        <begin position="134"/>
        <end position="153"/>
    </location>
</feature>
<evidence type="ECO:0008006" key="4">
    <source>
        <dbReference type="Google" id="ProtNLM"/>
    </source>
</evidence>
<protein>
    <recommendedName>
        <fullName evidence="4">DUF4386 domain-containing protein</fullName>
    </recommendedName>
</protein>
<dbReference type="EMBL" id="JBHSFV010000010">
    <property type="protein sequence ID" value="MFC4635317.1"/>
    <property type="molecule type" value="Genomic_DNA"/>
</dbReference>
<keyword evidence="3" id="KW-1185">Reference proteome</keyword>
<name>A0ABV9HYU1_9FLAO</name>
<feature type="transmembrane region" description="Helical" evidence="1">
    <location>
        <begin position="45"/>
        <end position="65"/>
    </location>
</feature>
<feature type="transmembrane region" description="Helical" evidence="1">
    <location>
        <begin position="77"/>
        <end position="99"/>
    </location>
</feature>
<dbReference type="Proteomes" id="UP001596043">
    <property type="component" value="Unassembled WGS sequence"/>
</dbReference>
<gene>
    <name evidence="2" type="ORF">ACFO3O_15515</name>
</gene>
<feature type="transmembrane region" description="Helical" evidence="1">
    <location>
        <begin position="188"/>
        <end position="207"/>
    </location>
</feature>
<comment type="caution">
    <text evidence="2">The sequence shown here is derived from an EMBL/GenBank/DDBJ whole genome shotgun (WGS) entry which is preliminary data.</text>
</comment>
<proteinExistence type="predicted"/>
<evidence type="ECO:0000313" key="3">
    <source>
        <dbReference type="Proteomes" id="UP001596043"/>
    </source>
</evidence>
<sequence>MKSQFYTTAGISLSTGSFLAITTMILHPSGGTLEDIISQAPQMQIAHSIAIACIPFMLFGFYGLSDKLLNQRKLSKLALIAVTLGLFSAMLAALFNGLILPNFLNQYSANLDQNETVLNIIVSYGFSINKALDYVFIITLIFGIIIYSILIIKSQKISKYLGYFGILILIFSIIGGFTGFAFTSLIGFRIFVFSVAVWVLCSGISLIQSNKEKL</sequence>
<keyword evidence="1" id="KW-0812">Transmembrane</keyword>
<evidence type="ECO:0000256" key="1">
    <source>
        <dbReference type="SAM" id="Phobius"/>
    </source>
</evidence>
<keyword evidence="1" id="KW-0472">Membrane</keyword>
<organism evidence="2 3">
    <name type="scientific">Dokdonia ponticola</name>
    <dbReference type="NCBI Taxonomy" id="2041041"/>
    <lineage>
        <taxon>Bacteria</taxon>
        <taxon>Pseudomonadati</taxon>
        <taxon>Bacteroidota</taxon>
        <taxon>Flavobacteriia</taxon>
        <taxon>Flavobacteriales</taxon>
        <taxon>Flavobacteriaceae</taxon>
        <taxon>Dokdonia</taxon>
    </lineage>
</organism>